<evidence type="ECO:0000256" key="4">
    <source>
        <dbReference type="ARBA" id="ARBA00022741"/>
    </source>
</evidence>
<comment type="similarity">
    <text evidence="1">In the N-terminal section; belongs to the CRISPR-associated nuclease Cas3-HD family.</text>
</comment>
<evidence type="ECO:0000256" key="3">
    <source>
        <dbReference type="ARBA" id="ARBA00022723"/>
    </source>
</evidence>
<name>A0AAJ4P444_ACILW</name>
<dbReference type="RefSeq" id="WP_004728801.1">
    <property type="nucleotide sequence ID" value="NZ_CP054822.1"/>
</dbReference>
<dbReference type="AlphaFoldDB" id="A0AAJ4P444"/>
<dbReference type="GO" id="GO:0016787">
    <property type="term" value="F:hydrolase activity"/>
    <property type="evidence" value="ECO:0007669"/>
    <property type="project" value="UniProtKB-KW"/>
</dbReference>
<dbReference type="Gene3D" id="1.10.3210.30">
    <property type="match status" value="1"/>
</dbReference>
<dbReference type="Proteomes" id="UP000293391">
    <property type="component" value="Chromosome"/>
</dbReference>
<dbReference type="GO" id="GO:0046872">
    <property type="term" value="F:metal ion binding"/>
    <property type="evidence" value="ECO:0007669"/>
    <property type="project" value="UniProtKB-KW"/>
</dbReference>
<dbReference type="EMBL" id="CP078045">
    <property type="protein sequence ID" value="QXR07597.1"/>
    <property type="molecule type" value="Genomic_DNA"/>
</dbReference>
<dbReference type="GO" id="GO:0005524">
    <property type="term" value="F:ATP binding"/>
    <property type="evidence" value="ECO:0007669"/>
    <property type="project" value="UniProtKB-KW"/>
</dbReference>
<dbReference type="InterPro" id="IPR027417">
    <property type="entry name" value="P-loop_NTPase"/>
</dbReference>
<feature type="domain" description="HD Cas3-type" evidence="9">
    <location>
        <begin position="102"/>
        <end position="337"/>
    </location>
</feature>
<dbReference type="InterPro" id="IPR048823">
    <property type="entry name" value="Cas3_I-F_Cas2"/>
</dbReference>
<keyword evidence="4" id="KW-0547">Nucleotide-binding</keyword>
<dbReference type="NCBIfam" id="TIGR02562">
    <property type="entry name" value="cas3_yersinia"/>
    <property type="match status" value="1"/>
</dbReference>
<evidence type="ECO:0000259" key="9">
    <source>
        <dbReference type="PROSITE" id="PS51643"/>
    </source>
</evidence>
<dbReference type="SUPFAM" id="SSF52540">
    <property type="entry name" value="P-loop containing nucleoside triphosphate hydrolases"/>
    <property type="match status" value="1"/>
</dbReference>
<protein>
    <submittedName>
        <fullName evidence="10">Type I-F CRISPR-associated helicase Cas3f</fullName>
    </submittedName>
</protein>
<dbReference type="PROSITE" id="PS51643">
    <property type="entry name" value="HD_CAS3"/>
    <property type="match status" value="1"/>
</dbReference>
<dbReference type="GO" id="GO:0004386">
    <property type="term" value="F:helicase activity"/>
    <property type="evidence" value="ECO:0007669"/>
    <property type="project" value="UniProtKB-KW"/>
</dbReference>
<keyword evidence="8" id="KW-0051">Antiviral defense</keyword>
<evidence type="ECO:0000256" key="6">
    <source>
        <dbReference type="ARBA" id="ARBA00022806"/>
    </source>
</evidence>
<dbReference type="Pfam" id="PF22590">
    <property type="entry name" value="Cas3-like_C_2"/>
    <property type="match status" value="1"/>
</dbReference>
<dbReference type="InterPro" id="IPR013395">
    <property type="entry name" value="CRISPR-assoc_Cas3_yers"/>
</dbReference>
<gene>
    <name evidence="10" type="primary">cas3f</name>
    <name evidence="10" type="ORF">EVX74_000650</name>
</gene>
<evidence type="ECO:0000256" key="7">
    <source>
        <dbReference type="ARBA" id="ARBA00022840"/>
    </source>
</evidence>
<evidence type="ECO:0000256" key="2">
    <source>
        <dbReference type="ARBA" id="ARBA00009046"/>
    </source>
</evidence>
<proteinExistence type="inferred from homology"/>
<dbReference type="GO" id="GO:0051607">
    <property type="term" value="P:defense response to virus"/>
    <property type="evidence" value="ECO:0007669"/>
    <property type="project" value="UniProtKB-KW"/>
</dbReference>
<evidence type="ECO:0000313" key="10">
    <source>
        <dbReference type="EMBL" id="QXR07597.1"/>
    </source>
</evidence>
<comment type="similarity">
    <text evidence="2">In the central section; belongs to the CRISPR-associated helicase Cas3 family.</text>
</comment>
<keyword evidence="6" id="KW-0347">Helicase</keyword>
<accession>A0AAJ4P444</accession>
<organism evidence="10 11">
    <name type="scientific">Acinetobacter lwoffii</name>
    <dbReference type="NCBI Taxonomy" id="28090"/>
    <lineage>
        <taxon>Bacteria</taxon>
        <taxon>Pseudomonadati</taxon>
        <taxon>Pseudomonadota</taxon>
        <taxon>Gammaproteobacteria</taxon>
        <taxon>Moraxellales</taxon>
        <taxon>Moraxellaceae</taxon>
        <taxon>Acinetobacter</taxon>
    </lineage>
</organism>
<reference evidence="10" key="1">
    <citation type="submission" date="2018-10" db="EMBL/GenBank/DDBJ databases">
        <authorList>
            <person name="D'Souza A.W."/>
            <person name="Potter R.F."/>
            <person name="Wallace M."/>
            <person name="Shupe A."/>
            <person name="Patel S."/>
            <person name="Sun S."/>
            <person name="Gul D."/>
            <person name="Kwon J.H."/>
            <person name="Andleeb S."/>
            <person name="Burnham C.-A.D."/>
            <person name="Dantas G."/>
        </authorList>
    </citation>
    <scope>NUCLEOTIDE SEQUENCE</scope>
    <source>
        <strain evidence="10">AL_065</strain>
    </source>
</reference>
<evidence type="ECO:0000256" key="1">
    <source>
        <dbReference type="ARBA" id="ARBA00006847"/>
    </source>
</evidence>
<evidence type="ECO:0000313" key="11">
    <source>
        <dbReference type="Proteomes" id="UP000293391"/>
    </source>
</evidence>
<keyword evidence="3" id="KW-0479">Metal-binding</keyword>
<evidence type="ECO:0000256" key="5">
    <source>
        <dbReference type="ARBA" id="ARBA00022801"/>
    </source>
</evidence>
<reference evidence="10" key="2">
    <citation type="journal article" date="2019" name="Nat. Commun.">
        <title>Spatiotemporal dynamics of multidrug resistant bacteria on intensive care unit surfaces.</title>
        <authorList>
            <person name="D'Souza A.W."/>
            <person name="Potter R.F."/>
            <person name="Wallace M."/>
            <person name="Shupe A."/>
            <person name="Patel S."/>
            <person name="Sun X."/>
            <person name="Gul D."/>
            <person name="Kwon J.H."/>
            <person name="Andleeb S."/>
            <person name="Burnham C.D."/>
            <person name="Dantas G."/>
        </authorList>
    </citation>
    <scope>NUCLEOTIDE SEQUENCE</scope>
    <source>
        <strain evidence="10">AL_065</strain>
    </source>
</reference>
<keyword evidence="5" id="KW-0378">Hydrolase</keyword>
<evidence type="ECO:0000256" key="8">
    <source>
        <dbReference type="ARBA" id="ARBA00023118"/>
    </source>
</evidence>
<sequence>MIVTFISQCEKKAIPRTRRVLDAFADRIGDNTWQTVITEEGLIAVKKLLRKTVTKSTAVSCHWIRGRRRSELLWIVGNRNKFNAEGIVSVNTTQKSLHPWKSSHLWQNLELVAIASGIAGLFHDFGKANDLFQAKLNPEIKTEKGYEPYRHEWISLKIFEAFIVDQSDQQWLTQLGNLQASDEGRWLEKLSEMRSRPKLGDTFAYLPQFAQLVAWLIVSHHRLPIYPFFENSPPVLNIHKSGLSKFENLSQYWLSECDVKWNSPNCIKYDWTATEIEKNWMFSHGLPVRSQEWRLKAQLLSKRGCNQIAQIQQLNWLDDPLTMHLSRLMLMMTDHWYSAQNARVELQDQTYQAYANTDNEQKLKQKLDEHNLAVSFYAYIYSRKLPQFIAELPELGGNRILDRGFENGDPQLSEWQDKAVKLCKKLNIRSNECGFFGINMASTGKGKTIANARIMYALSDIEKGTRFSIALGLRTLTAQTGDALKQNLNLDDGDIATIIGSSAIQRLQKAIQKDKSKQEQQRLLVDLEKNEFAMRGSESLEDTEDSFDVDYPDIDPESLLKTWFGKDPKIQKLLHAPILVSTMDYLIPATESLRGGRQIAPILRLLSSDLILDEPDEFGLDDLPALSRLVNWAGMLGAKVLLSSATIPPAMAFALYESYALGRQKYQQAMLGHQQQKPIVCAWFDEFAVKELESSNVPEFCKHHILYVNERIKKLKADENRLRKAKILEIQDGSNIRERVVSTLLKGIAEAHIHYHQTNENGVEISLGVIRFANINPLVQVAQNLLTQHIDEQTMLHYCIYHSKFTLAQRSFIEEKLDRILNRKIADKIWTQPEISNAIHKYPKIKKHIFIVLATSVCEVGRDHDYDWAIAEPSSMRSLVQLAGRIQRHRKQNATKENLFILNQNILSLQNKTVAFTKPGFEGNDKSGRNLSENKEIRNLLTIEQYQYINAIPSICFIKPPTKTELPIFNDLVTLEQTAYAMTLLGAREEDNHARLWWCNSLSWSGELQRRQPFRKSQAEKSLYLIPTSTGKMQWHSYDEKNYTFSMVDEIRSYKNLSFHPNSQMWFSTDENQRYHDIEEILESSQRQVVLNYGEVSLLDDKNIQYYYHPFLGVFLDKKL</sequence>
<dbReference type="Pfam" id="PF21384">
    <property type="entry name" value="Cas3_I-F_Cas2"/>
    <property type="match status" value="1"/>
</dbReference>
<reference evidence="10" key="3">
    <citation type="submission" date="2021-06" db="EMBL/GenBank/DDBJ databases">
        <authorList>
            <person name="Diorio-Toth L."/>
        </authorList>
    </citation>
    <scope>NUCLEOTIDE SEQUENCE</scope>
    <source>
        <strain evidence="10">AL_065</strain>
    </source>
</reference>
<dbReference type="InterPro" id="IPR054712">
    <property type="entry name" value="Cas3-like_dom"/>
</dbReference>
<keyword evidence="7" id="KW-0067">ATP-binding</keyword>
<dbReference type="InterPro" id="IPR038257">
    <property type="entry name" value="CRISPR-assoc_Cas3_HD_sf"/>
</dbReference>
<dbReference type="InterPro" id="IPR006483">
    <property type="entry name" value="CRISPR-assoc_Cas3_HD"/>
</dbReference>